<reference evidence="3" key="1">
    <citation type="submission" date="2020-10" db="EMBL/GenBank/DDBJ databases">
        <authorList>
            <person name="Castelo-Branco R."/>
            <person name="Eusebio N."/>
            <person name="Adriana R."/>
            <person name="Vieira A."/>
            <person name="Brugerolle De Fraissinette N."/>
            <person name="Rezende De Castro R."/>
            <person name="Schneider M.P."/>
            <person name="Vasconcelos V."/>
            <person name="Leao P.N."/>
        </authorList>
    </citation>
    <scope>NUCLEOTIDE SEQUENCE</scope>
    <source>
        <strain evidence="3">LEGE 11480</strain>
    </source>
</reference>
<dbReference type="Gene3D" id="1.25.40.10">
    <property type="entry name" value="Tetratricopeptide repeat domain"/>
    <property type="match status" value="3"/>
</dbReference>
<dbReference type="EMBL" id="JADEXQ010000058">
    <property type="protein sequence ID" value="MBE9031277.1"/>
    <property type="molecule type" value="Genomic_DNA"/>
</dbReference>
<proteinExistence type="predicted"/>
<name>A0A928Z4Q8_9CYAN</name>
<accession>A0A928Z4Q8</accession>
<sequence length="862" mass="96165">MLSRSKTWKARLYRWFYLSLSLISLSLVLLIQPATAKSPEQSAPTTAQRPDHRAAINLAAGRNLYQAGRFTEAVVAWQAASEQYHRHGDAHNAALSLSYLASAQQELSQWDLAKQSIDRSLKQLKTSQPQPPSILWAQVLNNQAQLLFNTGQSETALKTWEQAESYYHQADDAIGQIGTQINQAHALQKLGFYRRARQQLEALGQDLAKQSDRQVQISGLQAIGNAWQNSGNYRAAEDNLTKALELARQLGDKPKQSTILLNLGQVAMHADEPNTAIEDFEEAEKLAHSDLRKVQAQVRKLRLMVEYQRPDLAADVAPKLQQALSQLPKSQPALYSAINFASSMNRLSHSDKALPPAQFNQFMEQTVKAAQQIGDPRAEAYALSQWAQGYEQHQQWTTAEKLTQASLRLARQVNAPEIISQSAWQLGTIQKQHGAKQAAIQSYEEAISSLRSIRGDLIATNPDIQFSFRESVEPVYRELVDLLLDNQPSQSALKQSRDLIESLQLAELDNFFREACIDQVQQIDQLDPKATVVYPIMLPDRLAVILSQAGQPLRYYVTSKPQAKIDRILSDGLAALNPVTGVGDREIALETLYDLLIRPAEQDQAFKQTETLVFVLDGKLRNIPMSALYDRQSQQYLIEKYAVTLSPGMQLLTNQALEANQLKAIIAGISESRSGFTALPAVEQEVQRIADRVGSSPLVNQSFTSQALAQQVQDPENSINVVHLATHGQFSSNLEDTFLLTWDGHINIKELSELLKAREGKDNEAINLLVLSACDTAIGDDRSVLGLAGLAVKSGARSTVASLWPVRDQVAAQLMEQFYDNLKQTDMNKAEALRQAQIQLIRQTDFKHPFFWSPFVMVGHWQ</sequence>
<dbReference type="PANTHER" id="PTHR10098:SF112">
    <property type="entry name" value="SLR0380 PROTEIN"/>
    <property type="match status" value="1"/>
</dbReference>
<comment type="caution">
    <text evidence="3">The sequence shown here is derived from an EMBL/GenBank/DDBJ whole genome shotgun (WGS) entry which is preliminary data.</text>
</comment>
<dbReference type="PANTHER" id="PTHR10098">
    <property type="entry name" value="RAPSYN-RELATED"/>
    <property type="match status" value="1"/>
</dbReference>
<dbReference type="AlphaFoldDB" id="A0A928Z4Q8"/>
<dbReference type="SUPFAM" id="SSF48452">
    <property type="entry name" value="TPR-like"/>
    <property type="match status" value="2"/>
</dbReference>
<dbReference type="InterPro" id="IPR019734">
    <property type="entry name" value="TPR_rpt"/>
</dbReference>
<dbReference type="Pfam" id="PF12770">
    <property type="entry name" value="CHAT"/>
    <property type="match status" value="1"/>
</dbReference>
<evidence type="ECO:0000259" key="2">
    <source>
        <dbReference type="Pfam" id="PF12770"/>
    </source>
</evidence>
<dbReference type="Proteomes" id="UP000625316">
    <property type="component" value="Unassembled WGS sequence"/>
</dbReference>
<dbReference type="InterPro" id="IPR024983">
    <property type="entry name" value="CHAT_dom"/>
</dbReference>
<dbReference type="RefSeq" id="WP_264326107.1">
    <property type="nucleotide sequence ID" value="NZ_JADEXQ010000058.1"/>
</dbReference>
<gene>
    <name evidence="3" type="ORF">IQ266_16200</name>
</gene>
<feature type="domain" description="CHAT" evidence="2">
    <location>
        <begin position="588"/>
        <end position="859"/>
    </location>
</feature>
<protein>
    <submittedName>
        <fullName evidence="3">CHAT domain-containing protein</fullName>
    </submittedName>
</protein>
<evidence type="ECO:0000313" key="4">
    <source>
        <dbReference type="Proteomes" id="UP000625316"/>
    </source>
</evidence>
<evidence type="ECO:0000256" key="1">
    <source>
        <dbReference type="SAM" id="Coils"/>
    </source>
</evidence>
<dbReference type="Pfam" id="PF13424">
    <property type="entry name" value="TPR_12"/>
    <property type="match status" value="1"/>
</dbReference>
<dbReference type="InterPro" id="IPR011990">
    <property type="entry name" value="TPR-like_helical_dom_sf"/>
</dbReference>
<evidence type="ECO:0000313" key="3">
    <source>
        <dbReference type="EMBL" id="MBE9031277.1"/>
    </source>
</evidence>
<keyword evidence="4" id="KW-1185">Reference proteome</keyword>
<dbReference type="SMART" id="SM00028">
    <property type="entry name" value="TPR"/>
    <property type="match status" value="7"/>
</dbReference>
<organism evidence="3 4">
    <name type="scientific">Romeriopsis navalis LEGE 11480</name>
    <dbReference type="NCBI Taxonomy" id="2777977"/>
    <lineage>
        <taxon>Bacteria</taxon>
        <taxon>Bacillati</taxon>
        <taxon>Cyanobacteriota</taxon>
        <taxon>Cyanophyceae</taxon>
        <taxon>Leptolyngbyales</taxon>
        <taxon>Leptolyngbyaceae</taxon>
        <taxon>Romeriopsis</taxon>
        <taxon>Romeriopsis navalis</taxon>
    </lineage>
</organism>
<keyword evidence="1" id="KW-0175">Coiled coil</keyword>
<feature type="coiled-coil region" evidence="1">
    <location>
        <begin position="193"/>
        <end position="253"/>
    </location>
</feature>